<dbReference type="EMBL" id="DXCH01000143">
    <property type="protein sequence ID" value="HIZ07298.1"/>
    <property type="molecule type" value="Genomic_DNA"/>
</dbReference>
<sequence length="477" mass="54788">MNFYEEQEKNREQVMLITETGERLTYRQVYKLAAEMLHFVPEGALVFLFCKNQPESIAGYLGMLQKGIVPALLDPGLEKDQVRELLRRYRPEYCLYPEEIREKFTGMEILWDNGHYRLSKTGETPDKAFHPNLALLLSTSGSTGSPKMVRLSRKNLQSNARSIGEYLEITREDRAVTSLPMQYTYGLSVINSHVERGAALLLTDRTVFEKEFWEFVKKERATSMAGVPRTYEMLKMLRIHQMDLPDLKVLTQAGGHLTAQLQEYYGTWCADKKIRFYIMYGQTEATARMSYLPWQKILEKPGSIGIPIPGGRFALADEEGKLIEGAGQEGELIYYGDNVSMGYAACRGDLEKGDERRGCLHTGDLAKRDTEGFYYITGRKKRFLKVFGMRVSLDMLEEIIKKQYPDRDAACTGMDDRAAVFIEKKPEDREAELEEEIRNFLSARTRLHRSAFSVRFVSRIPRNSSGKVQYAQLEKQL</sequence>
<reference evidence="2" key="1">
    <citation type="journal article" date="2021" name="PeerJ">
        <title>Extensive microbial diversity within the chicken gut microbiome revealed by metagenomics and culture.</title>
        <authorList>
            <person name="Gilroy R."/>
            <person name="Ravi A."/>
            <person name="Getino M."/>
            <person name="Pursley I."/>
            <person name="Horton D.L."/>
            <person name="Alikhan N.F."/>
            <person name="Baker D."/>
            <person name="Gharbi K."/>
            <person name="Hall N."/>
            <person name="Watson M."/>
            <person name="Adriaenssens E.M."/>
            <person name="Foster-Nyarko E."/>
            <person name="Jarju S."/>
            <person name="Secka A."/>
            <person name="Antonio M."/>
            <person name="Oren A."/>
            <person name="Chaudhuri R.R."/>
            <person name="La Ragione R."/>
            <person name="Hildebrand F."/>
            <person name="Pallen M.J."/>
        </authorList>
    </citation>
    <scope>NUCLEOTIDE SEQUENCE</scope>
    <source>
        <strain evidence="2">CHK192-9172</strain>
    </source>
</reference>
<comment type="caution">
    <text evidence="2">The sequence shown here is derived from an EMBL/GenBank/DDBJ whole genome shotgun (WGS) entry which is preliminary data.</text>
</comment>
<dbReference type="Proteomes" id="UP000824024">
    <property type="component" value="Unassembled WGS sequence"/>
</dbReference>
<gene>
    <name evidence="2" type="ORF">IAA08_05115</name>
</gene>
<dbReference type="Gene3D" id="3.40.50.12780">
    <property type="entry name" value="N-terminal domain of ligase-like"/>
    <property type="match status" value="1"/>
</dbReference>
<proteinExistence type="predicted"/>
<dbReference type="Pfam" id="PF00501">
    <property type="entry name" value="AMP-binding"/>
    <property type="match status" value="1"/>
</dbReference>
<dbReference type="InterPro" id="IPR045851">
    <property type="entry name" value="AMP-bd_C_sf"/>
</dbReference>
<dbReference type="PANTHER" id="PTHR43767:SF1">
    <property type="entry name" value="NONRIBOSOMAL PEPTIDE SYNTHASE PES1 (EUROFUNG)-RELATED"/>
    <property type="match status" value="1"/>
</dbReference>
<reference evidence="2" key="2">
    <citation type="submission" date="2021-04" db="EMBL/GenBank/DDBJ databases">
        <authorList>
            <person name="Gilroy R."/>
        </authorList>
    </citation>
    <scope>NUCLEOTIDE SEQUENCE</scope>
    <source>
        <strain evidence="2">CHK192-9172</strain>
    </source>
</reference>
<dbReference type="Gene3D" id="3.30.300.30">
    <property type="match status" value="1"/>
</dbReference>
<evidence type="ECO:0000259" key="1">
    <source>
        <dbReference type="Pfam" id="PF00501"/>
    </source>
</evidence>
<feature type="domain" description="AMP-dependent synthetase/ligase" evidence="1">
    <location>
        <begin position="6"/>
        <end position="343"/>
    </location>
</feature>
<accession>A0A9D2D2F2</accession>
<dbReference type="AlphaFoldDB" id="A0A9D2D2F2"/>
<dbReference type="PANTHER" id="PTHR43767">
    <property type="entry name" value="LONG-CHAIN-FATTY-ACID--COA LIGASE"/>
    <property type="match status" value="1"/>
</dbReference>
<name>A0A9D2D2F2_9FIRM</name>
<dbReference type="GO" id="GO:0016878">
    <property type="term" value="F:acid-thiol ligase activity"/>
    <property type="evidence" value="ECO:0007669"/>
    <property type="project" value="UniProtKB-ARBA"/>
</dbReference>
<dbReference type="InterPro" id="IPR042099">
    <property type="entry name" value="ANL_N_sf"/>
</dbReference>
<evidence type="ECO:0000313" key="2">
    <source>
        <dbReference type="EMBL" id="HIZ07298.1"/>
    </source>
</evidence>
<organism evidence="2 3">
    <name type="scientific">Candidatus Eubacterium avistercoris</name>
    <dbReference type="NCBI Taxonomy" id="2838567"/>
    <lineage>
        <taxon>Bacteria</taxon>
        <taxon>Bacillati</taxon>
        <taxon>Bacillota</taxon>
        <taxon>Clostridia</taxon>
        <taxon>Eubacteriales</taxon>
        <taxon>Eubacteriaceae</taxon>
        <taxon>Eubacterium</taxon>
    </lineage>
</organism>
<evidence type="ECO:0000313" key="3">
    <source>
        <dbReference type="Proteomes" id="UP000824024"/>
    </source>
</evidence>
<dbReference type="SUPFAM" id="SSF56801">
    <property type="entry name" value="Acetyl-CoA synthetase-like"/>
    <property type="match status" value="1"/>
</dbReference>
<dbReference type="InterPro" id="IPR000873">
    <property type="entry name" value="AMP-dep_synth/lig_dom"/>
</dbReference>
<protein>
    <submittedName>
        <fullName evidence="2">AMP-binding protein</fullName>
    </submittedName>
</protein>
<dbReference type="InterPro" id="IPR050237">
    <property type="entry name" value="ATP-dep_AMP-bd_enzyme"/>
</dbReference>